<organism evidence="1 2">
    <name type="scientific">Halorubrum glutamatedens</name>
    <dbReference type="NCBI Taxonomy" id="2707018"/>
    <lineage>
        <taxon>Archaea</taxon>
        <taxon>Methanobacteriati</taxon>
        <taxon>Methanobacteriota</taxon>
        <taxon>Stenosarchaea group</taxon>
        <taxon>Halobacteria</taxon>
        <taxon>Halobacteriales</taxon>
        <taxon>Haloferacaceae</taxon>
        <taxon>Halorubrum</taxon>
    </lineage>
</organism>
<gene>
    <name evidence="1" type="ORF">ACFPJA_08695</name>
</gene>
<dbReference type="RefSeq" id="WP_136516542.1">
    <property type="nucleotide sequence ID" value="NZ_JBHSKV010000011.1"/>
</dbReference>
<dbReference type="Gene3D" id="3.40.1350.10">
    <property type="match status" value="1"/>
</dbReference>
<dbReference type="InterPro" id="IPR011856">
    <property type="entry name" value="tRNA_endonuc-like_dom_sf"/>
</dbReference>
<evidence type="ECO:0000313" key="1">
    <source>
        <dbReference type="EMBL" id="MFC5134791.1"/>
    </source>
</evidence>
<dbReference type="Proteomes" id="UP001596145">
    <property type="component" value="Unassembled WGS sequence"/>
</dbReference>
<name>A0ABD5QTB5_9EURY</name>
<comment type="caution">
    <text evidence="1">The sequence shown here is derived from an EMBL/GenBank/DDBJ whole genome shotgun (WGS) entry which is preliminary data.</text>
</comment>
<accession>A0ABD5QTB5</accession>
<evidence type="ECO:0000313" key="2">
    <source>
        <dbReference type="Proteomes" id="UP001596145"/>
    </source>
</evidence>
<reference evidence="1 2" key="1">
    <citation type="journal article" date="2019" name="Int. J. Syst. Evol. Microbiol.">
        <title>The Global Catalogue of Microorganisms (GCM) 10K type strain sequencing project: providing services to taxonomists for standard genome sequencing and annotation.</title>
        <authorList>
            <consortium name="The Broad Institute Genomics Platform"/>
            <consortium name="The Broad Institute Genome Sequencing Center for Infectious Disease"/>
            <person name="Wu L."/>
            <person name="Ma J."/>
        </authorList>
    </citation>
    <scope>NUCLEOTIDE SEQUENCE [LARGE SCALE GENOMIC DNA]</scope>
    <source>
        <strain evidence="1 2">CGMCC 1.16026</strain>
    </source>
</reference>
<keyword evidence="2" id="KW-1185">Reference proteome</keyword>
<sequence>MKATMRVFQFDQHPDRPQTLELDREAVETEWQLESWLHANPEVILNEPLLIFGRQYGLDTGIPDLLALDQWGNVVVVELKKGQSGSGSASEETTLSQPQNYAQSLSGYDYDDLEEIYLEYKRNLRDGEWDIGDTAVVEESLKEAHETAFGGGVDEFNTHQRMVILAEEITSRTENNAKYLLEQGLAVQCVAVQWFQFPDNTAMNQSLLVSSTVVDYPLSRVQPEDSKVDYSTIIRQVRDRMYDEIGEMTHHSSPADISGPASRRLGFDSKHPDHPDMVLYRFKPHMVERGKAVVSIGLFGSDEQEKDRVRDVIAENADQLEGFQTSDEHRPNSDLVYIEFEQLDREPDEEFVDTVVESMTELVRHYHPKLIEEVDPE</sequence>
<proteinExistence type="predicted"/>
<evidence type="ECO:0008006" key="3">
    <source>
        <dbReference type="Google" id="ProtNLM"/>
    </source>
</evidence>
<dbReference type="EMBL" id="JBHSKV010000011">
    <property type="protein sequence ID" value="MFC5134791.1"/>
    <property type="molecule type" value="Genomic_DNA"/>
</dbReference>
<protein>
    <recommendedName>
        <fullName evidence="3">DUF91 domain-containing protein</fullName>
    </recommendedName>
</protein>
<dbReference type="AlphaFoldDB" id="A0ABD5QTB5"/>